<dbReference type="AlphaFoldDB" id="A0A7S3IIR2"/>
<accession>A0A7S3IIR2</accession>
<gene>
    <name evidence="1" type="ORF">SINC0208_LOCUS5139</name>
</gene>
<reference evidence="1" key="1">
    <citation type="submission" date="2021-01" db="EMBL/GenBank/DDBJ databases">
        <authorList>
            <person name="Corre E."/>
            <person name="Pelletier E."/>
            <person name="Niang G."/>
            <person name="Scheremetjew M."/>
            <person name="Finn R."/>
            <person name="Kale V."/>
            <person name="Holt S."/>
            <person name="Cochrane G."/>
            <person name="Meng A."/>
            <person name="Brown T."/>
            <person name="Cohen L."/>
        </authorList>
    </citation>
    <scope>NUCLEOTIDE SEQUENCE</scope>
    <source>
        <strain evidence="1">S3</strain>
    </source>
</reference>
<organism evidence="1">
    <name type="scientific">Strombidium inclinatum</name>
    <dbReference type="NCBI Taxonomy" id="197538"/>
    <lineage>
        <taxon>Eukaryota</taxon>
        <taxon>Sar</taxon>
        <taxon>Alveolata</taxon>
        <taxon>Ciliophora</taxon>
        <taxon>Intramacronucleata</taxon>
        <taxon>Spirotrichea</taxon>
        <taxon>Oligotrichia</taxon>
        <taxon>Strombidiidae</taxon>
        <taxon>Strombidium</taxon>
    </lineage>
</organism>
<protein>
    <submittedName>
        <fullName evidence="1">Uncharacterized protein</fullName>
    </submittedName>
</protein>
<name>A0A7S3IIR2_9SPIT</name>
<sequence>MIIVEVLRALPGVLLVLDNGHNVRASSFPRAFMHRVQGHPLGLVRQLVLGGVQRVVGGCYVVKEVVGSGITAQVNGDAMLVVRRLVSYRSAVDGWLKMAAVELKSGGLKDLAHGLLLTELAAVS</sequence>
<proteinExistence type="predicted"/>
<evidence type="ECO:0000313" key="1">
    <source>
        <dbReference type="EMBL" id="CAE0324518.1"/>
    </source>
</evidence>
<dbReference type="EMBL" id="HBIH01012417">
    <property type="protein sequence ID" value="CAE0324518.1"/>
    <property type="molecule type" value="Transcribed_RNA"/>
</dbReference>